<keyword evidence="1" id="KW-0175">Coiled coil</keyword>
<reference evidence="4" key="1">
    <citation type="journal article" date="2020" name="Stud. Mycol.">
        <title>101 Dothideomycetes genomes: a test case for predicting lifestyles and emergence of pathogens.</title>
        <authorList>
            <person name="Haridas S."/>
            <person name="Albert R."/>
            <person name="Binder M."/>
            <person name="Bloem J."/>
            <person name="Labutti K."/>
            <person name="Salamov A."/>
            <person name="Andreopoulos B."/>
            <person name="Baker S."/>
            <person name="Barry K."/>
            <person name="Bills G."/>
            <person name="Bluhm B."/>
            <person name="Cannon C."/>
            <person name="Castanera R."/>
            <person name="Culley D."/>
            <person name="Daum C."/>
            <person name="Ezra D."/>
            <person name="Gonzalez J."/>
            <person name="Henrissat B."/>
            <person name="Kuo A."/>
            <person name="Liang C."/>
            <person name="Lipzen A."/>
            <person name="Lutzoni F."/>
            <person name="Magnuson J."/>
            <person name="Mondo S."/>
            <person name="Nolan M."/>
            <person name="Ohm R."/>
            <person name="Pangilinan J."/>
            <person name="Park H.-J."/>
            <person name="Ramirez L."/>
            <person name="Alfaro M."/>
            <person name="Sun H."/>
            <person name="Tritt A."/>
            <person name="Yoshinaga Y."/>
            <person name="Zwiers L.-H."/>
            <person name="Turgeon B."/>
            <person name="Goodwin S."/>
            <person name="Spatafora J."/>
            <person name="Crous P."/>
            <person name="Grigoriev I."/>
        </authorList>
    </citation>
    <scope>NUCLEOTIDE SEQUENCE</scope>
    <source>
        <strain evidence="4">ATCC 36951</strain>
    </source>
</reference>
<dbReference type="InterPro" id="IPR017853">
    <property type="entry name" value="GH"/>
</dbReference>
<dbReference type="Gene3D" id="3.20.20.80">
    <property type="entry name" value="Glycosidases"/>
    <property type="match status" value="1"/>
</dbReference>
<gene>
    <name evidence="4" type="ORF">M409DRAFT_23240</name>
</gene>
<keyword evidence="5" id="KW-1185">Reference proteome</keyword>
<evidence type="ECO:0000256" key="2">
    <source>
        <dbReference type="SAM" id="SignalP"/>
    </source>
</evidence>
<dbReference type="PANTHER" id="PTHR36183:SF2">
    <property type="entry name" value="BETA-GLUCURONIDASE C-TERMINAL DOMAIN-CONTAINING PROTEIN"/>
    <property type="match status" value="1"/>
</dbReference>
<dbReference type="AlphaFoldDB" id="A0A6A6CMD7"/>
<evidence type="ECO:0000259" key="3">
    <source>
        <dbReference type="Pfam" id="PF16862"/>
    </source>
</evidence>
<dbReference type="GeneID" id="54559969"/>
<dbReference type="GO" id="GO:0016787">
    <property type="term" value="F:hydrolase activity"/>
    <property type="evidence" value="ECO:0007669"/>
    <property type="project" value="UniProtKB-KW"/>
</dbReference>
<dbReference type="OrthoDB" id="2831684at2759"/>
<protein>
    <submittedName>
        <fullName evidence="4">Glycoside hydrolase family 79 protein</fullName>
    </submittedName>
</protein>
<dbReference type="SUPFAM" id="SSF51445">
    <property type="entry name" value="(Trans)glycosidases"/>
    <property type="match status" value="1"/>
</dbReference>
<dbReference type="InterPro" id="IPR013780">
    <property type="entry name" value="Glyco_hydro_b"/>
</dbReference>
<dbReference type="InterPro" id="IPR052974">
    <property type="entry name" value="GH79_Enzymes"/>
</dbReference>
<dbReference type="PANTHER" id="PTHR36183">
    <property type="entry name" value="BETA-GLUCURONIDASE"/>
    <property type="match status" value="1"/>
</dbReference>
<keyword evidence="4" id="KW-0378">Hydrolase</keyword>
<accession>A0A6A6CMD7</accession>
<dbReference type="InterPro" id="IPR031728">
    <property type="entry name" value="GlcAase_C"/>
</dbReference>
<evidence type="ECO:0000313" key="4">
    <source>
        <dbReference type="EMBL" id="KAF2166606.1"/>
    </source>
</evidence>
<evidence type="ECO:0000256" key="1">
    <source>
        <dbReference type="SAM" id="Coils"/>
    </source>
</evidence>
<sequence length="480" mass="50708">MSVRSVLLTGLVKALLVYTAAAVTFAVPATPPVNASKQLLPAPIGVSIEFFAWPGYADLASTEQCLQNFQALTGTWPPLRIGGTTQDRATYNASSPSEVMYTIASPSDAPASLTYGPSFLSLAGTYNGSVILGLNRQLNNLSNTISAAKKAVAEIANLDAIELGNEPNFYSSSSPINTNGGSWTASDDFASQASWQAAVGGNLSRTNLVSAGVYFSTSGFSIQGLTAVEGNSKQFVKDYCSHNYPQSRSTANLPQLMNHSAISQQIAPFKAEIAAANSKGKAYIMGETNSATQGGGGISPMFGSGLWVMDYSLQLLHLGTESLYFHQGTIGNCPYCWWGRYSMGAPYYGAYFATLALAGADQIAPLDDFNSTYGGWAIYSNGQITKVLLYNSDYYATGTRSAQIFNLTGLVGCSSVHAVRLTAPFSTSRQDQGQNPTFGGQTFQNGTCAIQGTPLQETTTVSDGKASFTVNASEALLVYL</sequence>
<evidence type="ECO:0000313" key="5">
    <source>
        <dbReference type="Proteomes" id="UP000799537"/>
    </source>
</evidence>
<feature type="chain" id="PRO_5025632237" evidence="2">
    <location>
        <begin position="23"/>
        <end position="480"/>
    </location>
</feature>
<feature type="domain" description="Beta-glucuronidase C-terminal" evidence="3">
    <location>
        <begin position="375"/>
        <end position="477"/>
    </location>
</feature>
<dbReference type="Gene3D" id="2.60.40.1180">
    <property type="entry name" value="Golgi alpha-mannosidase II"/>
    <property type="match status" value="1"/>
</dbReference>
<feature type="coiled-coil region" evidence="1">
    <location>
        <begin position="131"/>
        <end position="158"/>
    </location>
</feature>
<dbReference type="RefSeq" id="XP_033667495.1">
    <property type="nucleotide sequence ID" value="XM_033806697.1"/>
</dbReference>
<name>A0A6A6CMD7_ZASCE</name>
<keyword evidence="2" id="KW-0732">Signal</keyword>
<feature type="signal peptide" evidence="2">
    <location>
        <begin position="1"/>
        <end position="22"/>
    </location>
</feature>
<dbReference type="EMBL" id="ML993596">
    <property type="protein sequence ID" value="KAF2166606.1"/>
    <property type="molecule type" value="Genomic_DNA"/>
</dbReference>
<dbReference type="Pfam" id="PF16862">
    <property type="entry name" value="Glyco_hydro_79C"/>
    <property type="match status" value="1"/>
</dbReference>
<dbReference type="Proteomes" id="UP000799537">
    <property type="component" value="Unassembled WGS sequence"/>
</dbReference>
<organism evidence="4 5">
    <name type="scientific">Zasmidium cellare ATCC 36951</name>
    <dbReference type="NCBI Taxonomy" id="1080233"/>
    <lineage>
        <taxon>Eukaryota</taxon>
        <taxon>Fungi</taxon>
        <taxon>Dikarya</taxon>
        <taxon>Ascomycota</taxon>
        <taxon>Pezizomycotina</taxon>
        <taxon>Dothideomycetes</taxon>
        <taxon>Dothideomycetidae</taxon>
        <taxon>Mycosphaerellales</taxon>
        <taxon>Mycosphaerellaceae</taxon>
        <taxon>Zasmidium</taxon>
    </lineage>
</organism>
<proteinExistence type="predicted"/>